<dbReference type="GO" id="GO:0006508">
    <property type="term" value="P:proteolysis"/>
    <property type="evidence" value="ECO:0007669"/>
    <property type="project" value="InterPro"/>
</dbReference>
<evidence type="ECO:0000256" key="2">
    <source>
        <dbReference type="PIRSR" id="PIRSR601461-1"/>
    </source>
</evidence>
<evidence type="ECO:0000313" key="4">
    <source>
        <dbReference type="EMBL" id="CAA2964364.1"/>
    </source>
</evidence>
<keyword evidence="5" id="KW-1185">Reference proteome</keyword>
<dbReference type="EMBL" id="CACTIH010001823">
    <property type="protein sequence ID" value="CAA2964364.1"/>
    <property type="molecule type" value="Genomic_DNA"/>
</dbReference>
<dbReference type="GO" id="GO:0004190">
    <property type="term" value="F:aspartic-type endopeptidase activity"/>
    <property type="evidence" value="ECO:0007669"/>
    <property type="project" value="InterPro"/>
</dbReference>
<dbReference type="OrthoDB" id="2747330at2759"/>
<dbReference type="InterPro" id="IPR033121">
    <property type="entry name" value="PEPTIDASE_A1"/>
</dbReference>
<dbReference type="Gene3D" id="2.40.70.10">
    <property type="entry name" value="Acid Proteases"/>
    <property type="match status" value="2"/>
</dbReference>
<proteinExistence type="inferred from homology"/>
<dbReference type="Gramene" id="OE9A006369T1">
    <property type="protein sequence ID" value="OE9A006369C1"/>
    <property type="gene ID" value="OE9A006369"/>
</dbReference>
<sequence>MAQRKRYCSLAHGKEEEAGLFILSKVDINSSLSSETYLLSLLRIIQSTIGFRQINFRTCQCSFKLALQRKEDVCFTHGNEVQNVTGVTDQSGTPSYYFLVEGDGLRTGFFHAAVSVGNRLDEFYLDIDTGSDLTWITCSPTNIQFLKPFSTYETPHEPYKTKNNFISCKDASTCGLVEKPINPQCSKQNQQCDYQVEYADQGLSLGVLVKDKFFLSPSLKGSLIRLVPTLTFGCGYHQEFSPSLRPPFADGVLGLGTGKTSILSQLSEKGIIKKVMALCLSEIDPGYLVLGDSQSNLPGIIWMPLSNNHLEPNNMLGPADLSYNGNLLASGLLFLFDSGTTFSYFSPVIYQAVLSKAKELAPTPTVDDPYLPICWRPFQNGSIFDSLKLSFTSNNNVYFELAPTDYIIMSPQDNVCLGILENQELGPEFENLNIMGDFSMIRKLMIFDHENQKIGWLNHACNQLPEQLSCERGGREDGNPS</sequence>
<comment type="similarity">
    <text evidence="1">Belongs to the peptidase A1 family.</text>
</comment>
<dbReference type="SUPFAM" id="SSF50630">
    <property type="entry name" value="Acid proteases"/>
    <property type="match status" value="1"/>
</dbReference>
<evidence type="ECO:0000259" key="3">
    <source>
        <dbReference type="PROSITE" id="PS51767"/>
    </source>
</evidence>
<name>A0A8S0QBB0_OLEEU</name>
<feature type="active site" evidence="2">
    <location>
        <position position="128"/>
    </location>
</feature>
<dbReference type="PANTHER" id="PTHR13683:SF227">
    <property type="entry name" value="EUKARYOTIC ASPARTYL PROTEASE FAMILY PROTEIN"/>
    <property type="match status" value="1"/>
</dbReference>
<evidence type="ECO:0000313" key="5">
    <source>
        <dbReference type="Proteomes" id="UP000594638"/>
    </source>
</evidence>
<organism evidence="4 5">
    <name type="scientific">Olea europaea subsp. europaea</name>
    <dbReference type="NCBI Taxonomy" id="158383"/>
    <lineage>
        <taxon>Eukaryota</taxon>
        <taxon>Viridiplantae</taxon>
        <taxon>Streptophyta</taxon>
        <taxon>Embryophyta</taxon>
        <taxon>Tracheophyta</taxon>
        <taxon>Spermatophyta</taxon>
        <taxon>Magnoliopsida</taxon>
        <taxon>eudicotyledons</taxon>
        <taxon>Gunneridae</taxon>
        <taxon>Pentapetalae</taxon>
        <taxon>asterids</taxon>
        <taxon>lamiids</taxon>
        <taxon>Lamiales</taxon>
        <taxon>Oleaceae</taxon>
        <taxon>Oleeae</taxon>
        <taxon>Olea</taxon>
    </lineage>
</organism>
<dbReference type="InterPro" id="IPR001461">
    <property type="entry name" value="Aspartic_peptidase_A1"/>
</dbReference>
<comment type="caution">
    <text evidence="4">The sequence shown here is derived from an EMBL/GenBank/DDBJ whole genome shotgun (WGS) entry which is preliminary data.</text>
</comment>
<protein>
    <recommendedName>
        <fullName evidence="3">Peptidase A1 domain-containing protein</fullName>
    </recommendedName>
</protein>
<dbReference type="InterPro" id="IPR021109">
    <property type="entry name" value="Peptidase_aspartic_dom_sf"/>
</dbReference>
<dbReference type="PROSITE" id="PS51767">
    <property type="entry name" value="PEPTIDASE_A1"/>
    <property type="match status" value="1"/>
</dbReference>
<dbReference type="Proteomes" id="UP000594638">
    <property type="component" value="Unassembled WGS sequence"/>
</dbReference>
<feature type="domain" description="Peptidase A1" evidence="3">
    <location>
        <begin position="110"/>
        <end position="457"/>
    </location>
</feature>
<dbReference type="Pfam" id="PF14541">
    <property type="entry name" value="TAXi_C"/>
    <property type="match status" value="1"/>
</dbReference>
<dbReference type="InterPro" id="IPR032799">
    <property type="entry name" value="TAXi_C"/>
</dbReference>
<dbReference type="Pfam" id="PF14543">
    <property type="entry name" value="TAXi_N"/>
    <property type="match status" value="1"/>
</dbReference>
<evidence type="ECO:0000256" key="1">
    <source>
        <dbReference type="ARBA" id="ARBA00007447"/>
    </source>
</evidence>
<accession>A0A8S0QBB0</accession>
<dbReference type="AlphaFoldDB" id="A0A8S0QBB0"/>
<dbReference type="PANTHER" id="PTHR13683">
    <property type="entry name" value="ASPARTYL PROTEASES"/>
    <property type="match status" value="1"/>
</dbReference>
<feature type="active site" evidence="2">
    <location>
        <position position="337"/>
    </location>
</feature>
<reference evidence="4 5" key="1">
    <citation type="submission" date="2019-12" db="EMBL/GenBank/DDBJ databases">
        <authorList>
            <person name="Alioto T."/>
            <person name="Alioto T."/>
            <person name="Gomez Garrido J."/>
        </authorList>
    </citation>
    <scope>NUCLEOTIDE SEQUENCE [LARGE SCALE GENOMIC DNA]</scope>
</reference>
<gene>
    <name evidence="4" type="ORF">OLEA9_A006369</name>
</gene>
<dbReference type="InterPro" id="IPR032861">
    <property type="entry name" value="TAXi_N"/>
</dbReference>